<accession>A0A9D7LSU2</accession>
<evidence type="ECO:0000313" key="2">
    <source>
        <dbReference type="Proteomes" id="UP000808146"/>
    </source>
</evidence>
<gene>
    <name evidence="1" type="ORF">IPN75_09085</name>
</gene>
<dbReference type="EMBL" id="JADKBR010000009">
    <property type="protein sequence ID" value="MBK8890533.1"/>
    <property type="molecule type" value="Genomic_DNA"/>
</dbReference>
<proteinExistence type="predicted"/>
<comment type="caution">
    <text evidence="1">The sequence shown here is derived from an EMBL/GenBank/DDBJ whole genome shotgun (WGS) entry which is preliminary data.</text>
</comment>
<reference evidence="1" key="1">
    <citation type="submission" date="2020-10" db="EMBL/GenBank/DDBJ databases">
        <title>Connecting structure to function with the recovery of over 1000 high-quality activated sludge metagenome-assembled genomes encoding full-length rRNA genes using long-read sequencing.</title>
        <authorList>
            <person name="Singleton C.M."/>
            <person name="Petriglieri F."/>
            <person name="Kristensen J.M."/>
            <person name="Kirkegaard R.H."/>
            <person name="Michaelsen T.Y."/>
            <person name="Andersen M.H."/>
            <person name="Karst S.M."/>
            <person name="Dueholm M.S."/>
            <person name="Nielsen P.H."/>
            <person name="Albertsen M."/>
        </authorList>
    </citation>
    <scope>NUCLEOTIDE SEQUENCE</scope>
    <source>
        <strain evidence="1">OdNE_18-Q3-R46-58_BAT3C.305</strain>
    </source>
</reference>
<name>A0A9D7LSU2_9RHOO</name>
<organism evidence="1 2">
    <name type="scientific">Candidatus Dechloromonas phosphorivorans</name>
    <dbReference type="NCBI Taxonomy" id="2899244"/>
    <lineage>
        <taxon>Bacteria</taxon>
        <taxon>Pseudomonadati</taxon>
        <taxon>Pseudomonadota</taxon>
        <taxon>Betaproteobacteria</taxon>
        <taxon>Rhodocyclales</taxon>
        <taxon>Azonexaceae</taxon>
        <taxon>Dechloromonas</taxon>
    </lineage>
</organism>
<protein>
    <submittedName>
        <fullName evidence="1">Uncharacterized protein</fullName>
    </submittedName>
</protein>
<evidence type="ECO:0000313" key="1">
    <source>
        <dbReference type="EMBL" id="MBK8890533.1"/>
    </source>
</evidence>
<dbReference type="AlphaFoldDB" id="A0A9D7LSU2"/>
<dbReference type="Proteomes" id="UP000808146">
    <property type="component" value="Unassembled WGS sequence"/>
</dbReference>
<sequence length="78" mass="7793">MPRSGSVSESGNVTAGIVGAKGRVKLGESNWFVPFYVDVGGGDSVTTWQTAAGSAMPIPGATSGSIIVTCRLTGMATS</sequence>